<evidence type="ECO:0000313" key="3">
    <source>
        <dbReference type="Proteomes" id="UP000036987"/>
    </source>
</evidence>
<accession>A0A0K9NLW1</accession>
<dbReference type="AlphaFoldDB" id="A0A0K9NLW1"/>
<dbReference type="OMA" id="NIANVRS"/>
<sequence length="197" mass="22251">METMKDEDGTILKFLDTMDNYLILFDSLSSTLRQGWLDLASARHSMGSSRISTALLNLKEHSASTVVRVNDETINETSGMEPHFTLRKWRTCEDKTNPIEEEEDVQGLLKQPSLNLRHRGFSETKEASNEPLVSVDDQVQKERSKALSVFGALVSPKLRSAQISFETVLETLIDIANARSVMLSTFEQLQQMKEQSN</sequence>
<name>A0A0K9NLW1_ZOSMR</name>
<dbReference type="PANTHER" id="PTHR31996">
    <property type="entry name" value="COILED-COIL DOMAIN-CONTAINING PROTEIN 115"/>
    <property type="match status" value="1"/>
</dbReference>
<proteinExistence type="predicted"/>
<dbReference type="PANTHER" id="PTHR31996:SF2">
    <property type="entry name" value="COILED-COIL DOMAIN-CONTAINING PROTEIN 115"/>
    <property type="match status" value="1"/>
</dbReference>
<dbReference type="OrthoDB" id="408631at2759"/>
<protein>
    <recommendedName>
        <fullName evidence="1">Vacuolar ATPase assembly protein VMA22</fullName>
    </recommendedName>
</protein>
<dbReference type="GO" id="GO:0070072">
    <property type="term" value="P:vacuolar proton-transporting V-type ATPase complex assembly"/>
    <property type="evidence" value="ECO:0007669"/>
    <property type="project" value="InterPro"/>
</dbReference>
<dbReference type="EMBL" id="LFYR01002027">
    <property type="protein sequence ID" value="KMZ57736.1"/>
    <property type="molecule type" value="Genomic_DNA"/>
</dbReference>
<dbReference type="GO" id="GO:0051082">
    <property type="term" value="F:unfolded protein binding"/>
    <property type="evidence" value="ECO:0000318"/>
    <property type="project" value="GO_Central"/>
</dbReference>
<evidence type="ECO:0000313" key="2">
    <source>
        <dbReference type="EMBL" id="KMZ57736.1"/>
    </source>
</evidence>
<dbReference type="Proteomes" id="UP000036987">
    <property type="component" value="Unassembled WGS sequence"/>
</dbReference>
<keyword evidence="3" id="KW-1185">Reference proteome</keyword>
<dbReference type="InterPro" id="IPR040357">
    <property type="entry name" value="Vma22/CCDC115"/>
</dbReference>
<dbReference type="STRING" id="29655.A0A0K9NLW1"/>
<evidence type="ECO:0000256" key="1">
    <source>
        <dbReference type="ARBA" id="ARBA00093634"/>
    </source>
</evidence>
<dbReference type="Pfam" id="PF21730">
    <property type="entry name" value="Vma22_CCDC115"/>
    <property type="match status" value="1"/>
</dbReference>
<gene>
    <name evidence="2" type="ORF">ZOSMA_82G00510</name>
</gene>
<comment type="caution">
    <text evidence="2">The sequence shown here is derived from an EMBL/GenBank/DDBJ whole genome shotgun (WGS) entry which is preliminary data.</text>
</comment>
<organism evidence="2 3">
    <name type="scientific">Zostera marina</name>
    <name type="common">Eelgrass</name>
    <dbReference type="NCBI Taxonomy" id="29655"/>
    <lineage>
        <taxon>Eukaryota</taxon>
        <taxon>Viridiplantae</taxon>
        <taxon>Streptophyta</taxon>
        <taxon>Embryophyta</taxon>
        <taxon>Tracheophyta</taxon>
        <taxon>Spermatophyta</taxon>
        <taxon>Magnoliopsida</taxon>
        <taxon>Liliopsida</taxon>
        <taxon>Zosteraceae</taxon>
        <taxon>Zostera</taxon>
    </lineage>
</organism>
<reference evidence="3" key="1">
    <citation type="journal article" date="2016" name="Nature">
        <title>The genome of the seagrass Zostera marina reveals angiosperm adaptation to the sea.</title>
        <authorList>
            <person name="Olsen J.L."/>
            <person name="Rouze P."/>
            <person name="Verhelst B."/>
            <person name="Lin Y.-C."/>
            <person name="Bayer T."/>
            <person name="Collen J."/>
            <person name="Dattolo E."/>
            <person name="De Paoli E."/>
            <person name="Dittami S."/>
            <person name="Maumus F."/>
            <person name="Michel G."/>
            <person name="Kersting A."/>
            <person name="Lauritano C."/>
            <person name="Lohaus R."/>
            <person name="Toepel M."/>
            <person name="Tonon T."/>
            <person name="Vanneste K."/>
            <person name="Amirebrahimi M."/>
            <person name="Brakel J."/>
            <person name="Bostroem C."/>
            <person name="Chovatia M."/>
            <person name="Grimwood J."/>
            <person name="Jenkins J.W."/>
            <person name="Jueterbock A."/>
            <person name="Mraz A."/>
            <person name="Stam W.T."/>
            <person name="Tice H."/>
            <person name="Bornberg-Bauer E."/>
            <person name="Green P.J."/>
            <person name="Pearson G.A."/>
            <person name="Procaccini G."/>
            <person name="Duarte C.M."/>
            <person name="Schmutz J."/>
            <person name="Reusch T.B.H."/>
            <person name="Van de Peer Y."/>
        </authorList>
    </citation>
    <scope>NUCLEOTIDE SEQUENCE [LARGE SCALE GENOMIC DNA]</scope>
    <source>
        <strain evidence="3">cv. Finnish</strain>
    </source>
</reference>